<dbReference type="EMBL" id="BMHV01000003">
    <property type="protein sequence ID" value="GGF55339.1"/>
    <property type="molecule type" value="Genomic_DNA"/>
</dbReference>
<dbReference type="Proteomes" id="UP000632498">
    <property type="component" value="Unassembled WGS sequence"/>
</dbReference>
<dbReference type="GO" id="GO:0007005">
    <property type="term" value="P:mitochondrion organization"/>
    <property type="evidence" value="ECO:0007669"/>
    <property type="project" value="TreeGrafter"/>
</dbReference>
<dbReference type="GO" id="GO:0016020">
    <property type="term" value="C:membrane"/>
    <property type="evidence" value="ECO:0007669"/>
    <property type="project" value="UniProtKB-SubCell"/>
</dbReference>
<feature type="compositionally biased region" description="Basic and acidic residues" evidence="3">
    <location>
        <begin position="296"/>
        <end position="314"/>
    </location>
</feature>
<dbReference type="SMART" id="SM00244">
    <property type="entry name" value="PHB"/>
    <property type="match status" value="1"/>
</dbReference>
<dbReference type="PANTHER" id="PTHR23222">
    <property type="entry name" value="PROHIBITIN"/>
    <property type="match status" value="1"/>
</dbReference>
<dbReference type="CDD" id="cd03401">
    <property type="entry name" value="SPFH_prohibitin"/>
    <property type="match status" value="1"/>
</dbReference>
<accession>A0A917F7W6</accession>
<evidence type="ECO:0000256" key="2">
    <source>
        <dbReference type="ARBA" id="ARBA00023136"/>
    </source>
</evidence>
<sequence length="368" mass="42023">MASVRKFIRRHFMWLSLCALLSLFTIVLLSDKIFISIPAGHAGVLWERFNGGTDVKTTYPEGFHVILPWNEMTIYSVRLNEATSTFNVLAKDGLKIDVEFLVRYRPKESLLGFLHKHMGEKYLDILILPEVSAKGRTVMARYSPEEIYSTKRFEIQELVKKEVKEELKIILTKDNGNKDLIFLEDVLIKSIHLPQTVRLAIEAKVEHKHRMLQYEYILQREQQESKRKAIEASGIRKFQDIIKDGISPRYLKWKGIDATLELARSNNAKIVIIGAGDEGMPLILGNMDSNSAAIDPDTKKEEEWQRKLTSEKPDSIGQLDEPGTTRTTQSDKTFAQKALEKLSIKDLLNEDEKTDEKPATLDKPGAKP</sequence>
<dbReference type="RefSeq" id="WP_188661404.1">
    <property type="nucleotide sequence ID" value="NZ_BMHV01000003.1"/>
</dbReference>
<feature type="compositionally biased region" description="Basic and acidic residues" evidence="3">
    <location>
        <begin position="346"/>
        <end position="360"/>
    </location>
</feature>
<dbReference type="Gene3D" id="3.30.479.30">
    <property type="entry name" value="Band 7 domain"/>
    <property type="match status" value="1"/>
</dbReference>
<evidence type="ECO:0000256" key="3">
    <source>
        <dbReference type="SAM" id="MobiDB-lite"/>
    </source>
</evidence>
<name>A0A917F7W6_9PROT</name>
<dbReference type="InterPro" id="IPR001107">
    <property type="entry name" value="Band_7"/>
</dbReference>
<gene>
    <name evidence="5" type="ORF">GCM10011332_05910</name>
</gene>
<comment type="subcellular location">
    <subcellularLocation>
        <location evidence="1">Membrane</location>
        <topology evidence="1">Single-pass membrane protein</topology>
    </subcellularLocation>
</comment>
<comment type="caution">
    <text evidence="5">The sequence shown here is derived from an EMBL/GenBank/DDBJ whole genome shotgun (WGS) entry which is preliminary data.</text>
</comment>
<dbReference type="InterPro" id="IPR000163">
    <property type="entry name" value="Prohibitin"/>
</dbReference>
<protein>
    <recommendedName>
        <fullName evidence="4">Band 7 domain-containing protein</fullName>
    </recommendedName>
</protein>
<evidence type="ECO:0000313" key="6">
    <source>
        <dbReference type="Proteomes" id="UP000632498"/>
    </source>
</evidence>
<evidence type="ECO:0000259" key="4">
    <source>
        <dbReference type="SMART" id="SM00244"/>
    </source>
</evidence>
<evidence type="ECO:0000313" key="5">
    <source>
        <dbReference type="EMBL" id="GGF55339.1"/>
    </source>
</evidence>
<dbReference type="PANTHER" id="PTHR23222:SF1">
    <property type="entry name" value="PROHIBITIN-2"/>
    <property type="match status" value="1"/>
</dbReference>
<dbReference type="Pfam" id="PF01145">
    <property type="entry name" value="Band_7"/>
    <property type="match status" value="1"/>
</dbReference>
<feature type="region of interest" description="Disordered" evidence="3">
    <location>
        <begin position="293"/>
        <end position="332"/>
    </location>
</feature>
<dbReference type="SUPFAM" id="SSF117892">
    <property type="entry name" value="Band 7/SPFH domain"/>
    <property type="match status" value="1"/>
</dbReference>
<reference evidence="5" key="1">
    <citation type="journal article" date="2014" name="Int. J. Syst. Evol. Microbiol.">
        <title>Complete genome sequence of Corynebacterium casei LMG S-19264T (=DSM 44701T), isolated from a smear-ripened cheese.</title>
        <authorList>
            <consortium name="US DOE Joint Genome Institute (JGI-PGF)"/>
            <person name="Walter F."/>
            <person name="Albersmeier A."/>
            <person name="Kalinowski J."/>
            <person name="Ruckert C."/>
        </authorList>
    </citation>
    <scope>NUCLEOTIDE SEQUENCE</scope>
    <source>
        <strain evidence="5">CGMCC 1.15254</strain>
    </source>
</reference>
<dbReference type="InterPro" id="IPR036013">
    <property type="entry name" value="Band_7/SPFH_dom_sf"/>
</dbReference>
<keyword evidence="6" id="KW-1185">Reference proteome</keyword>
<feature type="domain" description="Band 7" evidence="4">
    <location>
        <begin position="32"/>
        <end position="205"/>
    </location>
</feature>
<evidence type="ECO:0000256" key="1">
    <source>
        <dbReference type="ARBA" id="ARBA00004167"/>
    </source>
</evidence>
<organism evidence="5 6">
    <name type="scientific">Terasakiella brassicae</name>
    <dbReference type="NCBI Taxonomy" id="1634917"/>
    <lineage>
        <taxon>Bacteria</taxon>
        <taxon>Pseudomonadati</taxon>
        <taxon>Pseudomonadota</taxon>
        <taxon>Alphaproteobacteria</taxon>
        <taxon>Rhodospirillales</taxon>
        <taxon>Terasakiellaceae</taxon>
        <taxon>Terasakiella</taxon>
    </lineage>
</organism>
<dbReference type="AlphaFoldDB" id="A0A917F7W6"/>
<feature type="region of interest" description="Disordered" evidence="3">
    <location>
        <begin position="346"/>
        <end position="368"/>
    </location>
</feature>
<reference evidence="5" key="2">
    <citation type="submission" date="2020-09" db="EMBL/GenBank/DDBJ databases">
        <authorList>
            <person name="Sun Q."/>
            <person name="Zhou Y."/>
        </authorList>
    </citation>
    <scope>NUCLEOTIDE SEQUENCE</scope>
    <source>
        <strain evidence="5">CGMCC 1.15254</strain>
    </source>
</reference>
<proteinExistence type="predicted"/>
<keyword evidence="2" id="KW-0472">Membrane</keyword>